<dbReference type="EMBL" id="DYZA01000024">
    <property type="protein sequence ID" value="HJD96249.1"/>
    <property type="molecule type" value="Genomic_DNA"/>
</dbReference>
<dbReference type="CDD" id="cd13530">
    <property type="entry name" value="PBP2_peptides_like"/>
    <property type="match status" value="1"/>
</dbReference>
<protein>
    <submittedName>
        <fullName evidence="4">ABC transporter substrate-binding protein</fullName>
    </submittedName>
</protein>
<dbReference type="SUPFAM" id="SSF53850">
    <property type="entry name" value="Periplasmic binding protein-like II"/>
    <property type="match status" value="1"/>
</dbReference>
<dbReference type="Gene3D" id="3.40.190.10">
    <property type="entry name" value="Periplasmic binding protein-like II"/>
    <property type="match status" value="2"/>
</dbReference>
<evidence type="ECO:0000256" key="1">
    <source>
        <dbReference type="ARBA" id="ARBA00022729"/>
    </source>
</evidence>
<organism evidence="4 5">
    <name type="scientific">Mailhella massiliensis</name>
    <dbReference type="NCBI Taxonomy" id="1903261"/>
    <lineage>
        <taxon>Bacteria</taxon>
        <taxon>Pseudomonadati</taxon>
        <taxon>Thermodesulfobacteriota</taxon>
        <taxon>Desulfovibrionia</taxon>
        <taxon>Desulfovibrionales</taxon>
        <taxon>Desulfovibrionaceae</taxon>
        <taxon>Mailhella</taxon>
    </lineage>
</organism>
<feature type="domain" description="Solute-binding protein family 3/N-terminal" evidence="3">
    <location>
        <begin position="24"/>
        <end position="246"/>
    </location>
</feature>
<evidence type="ECO:0000259" key="3">
    <source>
        <dbReference type="SMART" id="SM00062"/>
    </source>
</evidence>
<evidence type="ECO:0000313" key="5">
    <source>
        <dbReference type="Proteomes" id="UP000698963"/>
    </source>
</evidence>
<dbReference type="SMART" id="SM00062">
    <property type="entry name" value="PBPb"/>
    <property type="match status" value="1"/>
</dbReference>
<dbReference type="Pfam" id="PF00497">
    <property type="entry name" value="SBP_bac_3"/>
    <property type="match status" value="1"/>
</dbReference>
<feature type="chain" id="PRO_5037205860" evidence="2">
    <location>
        <begin position="23"/>
        <end position="246"/>
    </location>
</feature>
<keyword evidence="1 2" id="KW-0732">Signal</keyword>
<dbReference type="PANTHER" id="PTHR35936">
    <property type="entry name" value="MEMBRANE-BOUND LYTIC MUREIN TRANSGLYCOSYLASE F"/>
    <property type="match status" value="1"/>
</dbReference>
<dbReference type="PANTHER" id="PTHR35936:SF17">
    <property type="entry name" value="ARGININE-BINDING EXTRACELLULAR PROTEIN ARTP"/>
    <property type="match status" value="1"/>
</dbReference>
<name>A0A921AUB8_9BACT</name>
<accession>A0A921AUB8</accession>
<dbReference type="InterPro" id="IPR001638">
    <property type="entry name" value="Solute-binding_3/MltF_N"/>
</dbReference>
<gene>
    <name evidence="4" type="ORF">K8W16_01195</name>
</gene>
<evidence type="ECO:0000256" key="2">
    <source>
        <dbReference type="SAM" id="SignalP"/>
    </source>
</evidence>
<evidence type="ECO:0000313" key="4">
    <source>
        <dbReference type="EMBL" id="HJD96249.1"/>
    </source>
</evidence>
<feature type="signal peptide" evidence="2">
    <location>
        <begin position="1"/>
        <end position="22"/>
    </location>
</feature>
<reference evidence="4" key="1">
    <citation type="journal article" date="2021" name="PeerJ">
        <title>Extensive microbial diversity within the chicken gut microbiome revealed by metagenomics and culture.</title>
        <authorList>
            <person name="Gilroy R."/>
            <person name="Ravi A."/>
            <person name="Getino M."/>
            <person name="Pursley I."/>
            <person name="Horton D.L."/>
            <person name="Alikhan N.F."/>
            <person name="Baker D."/>
            <person name="Gharbi K."/>
            <person name="Hall N."/>
            <person name="Watson M."/>
            <person name="Adriaenssens E.M."/>
            <person name="Foster-Nyarko E."/>
            <person name="Jarju S."/>
            <person name="Secka A."/>
            <person name="Antonio M."/>
            <person name="Oren A."/>
            <person name="Chaudhuri R.R."/>
            <person name="La Ragione R."/>
            <person name="Hildebrand F."/>
            <person name="Pallen M.J."/>
        </authorList>
    </citation>
    <scope>NUCLEOTIDE SEQUENCE</scope>
    <source>
        <strain evidence="4">ChiGjej2B2-19336</strain>
    </source>
</reference>
<dbReference type="Proteomes" id="UP000698963">
    <property type="component" value="Unassembled WGS sequence"/>
</dbReference>
<dbReference type="RefSeq" id="WP_304120442.1">
    <property type="nucleotide sequence ID" value="NZ_DYZA01000024.1"/>
</dbReference>
<reference evidence="4" key="2">
    <citation type="submission" date="2021-09" db="EMBL/GenBank/DDBJ databases">
        <authorList>
            <person name="Gilroy R."/>
        </authorList>
    </citation>
    <scope>NUCLEOTIDE SEQUENCE</scope>
    <source>
        <strain evidence="4">ChiGjej2B2-19336</strain>
    </source>
</reference>
<sequence length="246" mass="27031">MKRLSCILAALAVLCMAAGAQAKSYVNGIDANYPPFAYVGEDGKPAGFDVDSMDWIAKTMGFEITHQPMDWDGIIPALMNKKIDMVCSGMSISPERAAVVAFSEPYYTIQKVILVPAGSSLTAEQAIKGKTKLGVQRGTNEHELLETRKVEEKLQYELRFYDSAPLAVEDLLNGRIEAIAMDSAPANDAINKGKAVKIAGTFADDDLFGVAIRKDDKELLDLVNEGYRKLKADPYWKELQAKYLTK</sequence>
<proteinExistence type="predicted"/>
<dbReference type="AlphaFoldDB" id="A0A921AUB8"/>
<comment type="caution">
    <text evidence="4">The sequence shown here is derived from an EMBL/GenBank/DDBJ whole genome shotgun (WGS) entry which is preliminary data.</text>
</comment>